<sequence>MEDDFEEIKQEENFKDCIAQYEIATVFNFIEAFKKEKKMSNNNKEKQLFDLMSLYQFKLYNNSENPIKIPEPEFIPSTDASVNYKLENEMQ</sequence>
<dbReference type="Proteomes" id="UP001470230">
    <property type="component" value="Unassembled WGS sequence"/>
</dbReference>
<dbReference type="EMBL" id="JAPFFF010000007">
    <property type="protein sequence ID" value="KAK8885657.1"/>
    <property type="molecule type" value="Genomic_DNA"/>
</dbReference>
<organism evidence="1 2">
    <name type="scientific">Tritrichomonas musculus</name>
    <dbReference type="NCBI Taxonomy" id="1915356"/>
    <lineage>
        <taxon>Eukaryota</taxon>
        <taxon>Metamonada</taxon>
        <taxon>Parabasalia</taxon>
        <taxon>Tritrichomonadida</taxon>
        <taxon>Tritrichomonadidae</taxon>
        <taxon>Tritrichomonas</taxon>
    </lineage>
</organism>
<protein>
    <submittedName>
        <fullName evidence="1">Uncharacterized protein</fullName>
    </submittedName>
</protein>
<keyword evidence="2" id="KW-1185">Reference proteome</keyword>
<reference evidence="1 2" key="1">
    <citation type="submission" date="2024-04" db="EMBL/GenBank/DDBJ databases">
        <title>Tritrichomonas musculus Genome.</title>
        <authorList>
            <person name="Alves-Ferreira E."/>
            <person name="Grigg M."/>
            <person name="Lorenzi H."/>
            <person name="Galac M."/>
        </authorList>
    </citation>
    <scope>NUCLEOTIDE SEQUENCE [LARGE SCALE GENOMIC DNA]</scope>
    <source>
        <strain evidence="1 2">EAF2021</strain>
    </source>
</reference>
<evidence type="ECO:0000313" key="2">
    <source>
        <dbReference type="Proteomes" id="UP001470230"/>
    </source>
</evidence>
<proteinExistence type="predicted"/>
<evidence type="ECO:0000313" key="1">
    <source>
        <dbReference type="EMBL" id="KAK8885657.1"/>
    </source>
</evidence>
<name>A0ABR2K416_9EUKA</name>
<gene>
    <name evidence="1" type="ORF">M9Y10_041109</name>
</gene>
<comment type="caution">
    <text evidence="1">The sequence shown here is derived from an EMBL/GenBank/DDBJ whole genome shotgun (WGS) entry which is preliminary data.</text>
</comment>
<accession>A0ABR2K416</accession>